<dbReference type="PANTHER" id="PTHR46028:SF2">
    <property type="entry name" value="KYNURENINE 3-MONOOXYGENASE"/>
    <property type="match status" value="1"/>
</dbReference>
<dbReference type="GO" id="GO:0070189">
    <property type="term" value="P:kynurenine metabolic process"/>
    <property type="evidence" value="ECO:0007669"/>
    <property type="project" value="TreeGrafter"/>
</dbReference>
<feature type="region of interest" description="Disordered" evidence="7">
    <location>
        <begin position="626"/>
        <end position="648"/>
    </location>
</feature>
<keyword evidence="4" id="KW-0521">NADP</keyword>
<evidence type="ECO:0000256" key="6">
    <source>
        <dbReference type="ARBA" id="ARBA00023033"/>
    </source>
</evidence>
<keyword evidence="3" id="KW-0274">FAD</keyword>
<dbReference type="PANTHER" id="PTHR46028">
    <property type="entry name" value="KYNURENINE 3-MONOOXYGENASE"/>
    <property type="match status" value="1"/>
</dbReference>
<keyword evidence="8" id="KW-0812">Transmembrane</keyword>
<keyword evidence="5 11" id="KW-0560">Oxidoreductase</keyword>
<dbReference type="GO" id="GO:0004502">
    <property type="term" value="F:kynurenine 3-monooxygenase activity"/>
    <property type="evidence" value="ECO:0007669"/>
    <property type="project" value="UniProtKB-EC"/>
</dbReference>
<evidence type="ECO:0000256" key="5">
    <source>
        <dbReference type="ARBA" id="ARBA00023002"/>
    </source>
</evidence>
<evidence type="ECO:0000259" key="10">
    <source>
        <dbReference type="Pfam" id="PF01494"/>
    </source>
</evidence>
<keyword evidence="8" id="KW-1133">Transmembrane helix</keyword>
<name>A0AAN6JJ29_9BASI</name>
<feature type="region of interest" description="Disordered" evidence="7">
    <location>
        <begin position="674"/>
        <end position="706"/>
    </location>
</feature>
<accession>A0AAN6JJ29</accession>
<evidence type="ECO:0000256" key="8">
    <source>
        <dbReference type="SAM" id="Phobius"/>
    </source>
</evidence>
<evidence type="ECO:0000256" key="7">
    <source>
        <dbReference type="SAM" id="MobiDB-lite"/>
    </source>
</evidence>
<comment type="caution">
    <text evidence="11">The sequence shown here is derived from an EMBL/GenBank/DDBJ whole genome shotgun (WGS) entry which is preliminary data.</text>
</comment>
<dbReference type="InterPro" id="IPR002938">
    <property type="entry name" value="FAD-bd"/>
</dbReference>
<evidence type="ECO:0000313" key="12">
    <source>
        <dbReference type="Proteomes" id="UP001176521"/>
    </source>
</evidence>
<evidence type="ECO:0000259" key="9">
    <source>
        <dbReference type="Pfam" id="PF01266"/>
    </source>
</evidence>
<dbReference type="InterPro" id="IPR036188">
    <property type="entry name" value="FAD/NAD-bd_sf"/>
</dbReference>
<feature type="compositionally biased region" description="Polar residues" evidence="7">
    <location>
        <begin position="692"/>
        <end position="706"/>
    </location>
</feature>
<keyword evidence="8" id="KW-0472">Membrane</keyword>
<feature type="compositionally biased region" description="Basic and acidic residues" evidence="7">
    <location>
        <begin position="626"/>
        <end position="640"/>
    </location>
</feature>
<keyword evidence="6" id="KW-0503">Monooxygenase</keyword>
<evidence type="ECO:0000256" key="3">
    <source>
        <dbReference type="ARBA" id="ARBA00022827"/>
    </source>
</evidence>
<evidence type="ECO:0000256" key="1">
    <source>
        <dbReference type="ARBA" id="ARBA00001974"/>
    </source>
</evidence>
<keyword evidence="12" id="KW-1185">Reference proteome</keyword>
<dbReference type="Proteomes" id="UP001176521">
    <property type="component" value="Unassembled WGS sequence"/>
</dbReference>
<comment type="cofactor">
    <cofactor evidence="1">
        <name>FAD</name>
        <dbReference type="ChEBI" id="CHEBI:57692"/>
    </cofactor>
</comment>
<feature type="compositionally biased region" description="Low complexity" evidence="7">
    <location>
        <begin position="143"/>
        <end position="158"/>
    </location>
</feature>
<organism evidence="11 12">
    <name type="scientific">Tilletia horrida</name>
    <dbReference type="NCBI Taxonomy" id="155126"/>
    <lineage>
        <taxon>Eukaryota</taxon>
        <taxon>Fungi</taxon>
        <taxon>Dikarya</taxon>
        <taxon>Basidiomycota</taxon>
        <taxon>Ustilaginomycotina</taxon>
        <taxon>Exobasidiomycetes</taxon>
        <taxon>Tilletiales</taxon>
        <taxon>Tilletiaceae</taxon>
        <taxon>Tilletia</taxon>
    </lineage>
</organism>
<dbReference type="SUPFAM" id="SSF51905">
    <property type="entry name" value="FAD/NAD(P)-binding domain"/>
    <property type="match status" value="1"/>
</dbReference>
<dbReference type="Pfam" id="PF01266">
    <property type="entry name" value="DAO"/>
    <property type="match status" value="1"/>
</dbReference>
<evidence type="ECO:0000313" key="11">
    <source>
        <dbReference type="EMBL" id="KAK0525949.1"/>
    </source>
</evidence>
<gene>
    <name evidence="11" type="primary">BNA4_2</name>
    <name evidence="11" type="ORF">OC842_005348</name>
</gene>
<protein>
    <submittedName>
        <fullName evidence="11">Kynurenine 3-monooxygenase, mitochondrial</fullName>
        <ecNumber evidence="11">1.14.13.9</ecNumber>
    </submittedName>
</protein>
<proteinExistence type="predicted"/>
<dbReference type="AlphaFoldDB" id="A0AAN6JJ29"/>
<dbReference type="Pfam" id="PF01494">
    <property type="entry name" value="FAD_binding_3"/>
    <property type="match status" value="1"/>
</dbReference>
<dbReference type="GO" id="GO:0071949">
    <property type="term" value="F:FAD binding"/>
    <property type="evidence" value="ECO:0007669"/>
    <property type="project" value="InterPro"/>
</dbReference>
<evidence type="ECO:0000256" key="4">
    <source>
        <dbReference type="ARBA" id="ARBA00022857"/>
    </source>
</evidence>
<evidence type="ECO:0000256" key="2">
    <source>
        <dbReference type="ARBA" id="ARBA00022630"/>
    </source>
</evidence>
<dbReference type="Gene3D" id="3.50.50.60">
    <property type="entry name" value="FAD/NAD(P)-binding domain"/>
    <property type="match status" value="2"/>
</dbReference>
<feature type="region of interest" description="Disordered" evidence="7">
    <location>
        <begin position="143"/>
        <end position="204"/>
    </location>
</feature>
<reference evidence="11" key="1">
    <citation type="journal article" date="2023" name="PhytoFront">
        <title>Draft Genome Resources of Seven Strains of Tilletia horrida, Causal Agent of Kernel Smut of Rice.</title>
        <authorList>
            <person name="Khanal S."/>
            <person name="Antony Babu S."/>
            <person name="Zhou X.G."/>
        </authorList>
    </citation>
    <scope>NUCLEOTIDE SEQUENCE</scope>
    <source>
        <strain evidence="11">TX3</strain>
    </source>
</reference>
<feature type="region of interest" description="Disordered" evidence="7">
    <location>
        <begin position="597"/>
        <end position="616"/>
    </location>
</feature>
<dbReference type="EC" id="1.14.13.9" evidence="11"/>
<keyword evidence="2" id="KW-0285">Flavoprotein</keyword>
<dbReference type="InterPro" id="IPR006076">
    <property type="entry name" value="FAD-dep_OxRdtase"/>
</dbReference>
<dbReference type="EMBL" id="JAPDMQ010000374">
    <property type="protein sequence ID" value="KAK0525949.1"/>
    <property type="molecule type" value="Genomic_DNA"/>
</dbReference>
<dbReference type="GO" id="GO:0005741">
    <property type="term" value="C:mitochondrial outer membrane"/>
    <property type="evidence" value="ECO:0007669"/>
    <property type="project" value="TreeGrafter"/>
</dbReference>
<feature type="transmembrane region" description="Helical" evidence="8">
    <location>
        <begin position="745"/>
        <end position="769"/>
    </location>
</feature>
<sequence length="771" mass="82248">MKHVAVVGAGPVGSLAALALAERGCSVDLYERQPAPSSSTSVTSTASAGNTRSINLAISTRALTALEALTPRRHGSSGGDEEPTLADVVLASGIPMRARMIHHMPTTPAPSTSPRARPTQDKPAPIQVVLPAAVKIQQAAAPAQVPAATTEPPTTPAVEHSGSTAPPLFDSVGPAHEDEAQDSIPTPAHRRPSLSLQAAPPEAEEHLEVALDSQDYGIDPSSHCIHSVDRSRLSALLLSRAAAHPHINVIWGHALQDVRFLPAPGNGVELDFEHSHYVTSATAEQEGAQELVKEPTTARADLVLGCDGMHSVVRRALDAHQPLGVQQSYIDSAYLELHIPSPRRSEAEWPLSPHHLHIWPRHSFMLIALPNADRSFTCTLFAPYALFGASPPPSASDAKAKEHPLAGALSTPERALGFFRTYFPDALQLMGAQHVMHAISARAARPGRLGSVRLDRGMYHERGAGRAVLLGDAAHAMVPFYGQGLNCGLEDVRVLIETLETHGVLPFSSTTSDESRAQALEAYSRTRHPALCAILQLAQQNYEEMSHRVVSRTYLARKWLDGVLMRLLAPSSSSSSSSAAAAAARRLEEKVEVVLAADEEDGSSSSGSGTEDSHDSILLQKTMLKEARGSGGEKKPKSNSHDASSSSSSSVLDFSLAVLRSCFAPHVPSRLRLRRRSRHLTTSTPAPKHHQVFSSPARSSTKAPTTATARSERALGRWKSLYTMVTFTNMPYDAVLRQAGVQDRIVSYVGVGLGVGLGLGLAGGIWGVMTR</sequence>
<feature type="domain" description="FAD-binding" evidence="10">
    <location>
        <begin position="463"/>
        <end position="536"/>
    </location>
</feature>
<feature type="domain" description="FAD dependent oxidoreductase" evidence="9">
    <location>
        <begin position="3"/>
        <end position="46"/>
    </location>
</feature>